<dbReference type="GO" id="GO:0005886">
    <property type="term" value="C:plasma membrane"/>
    <property type="evidence" value="ECO:0007669"/>
    <property type="project" value="TreeGrafter"/>
</dbReference>
<accession>A0AAJ2U5A4</accession>
<feature type="non-terminal residue" evidence="1">
    <location>
        <position position="92"/>
    </location>
</feature>
<dbReference type="Proteomes" id="UP001285636">
    <property type="component" value="Unassembled WGS sequence"/>
</dbReference>
<dbReference type="InterPro" id="IPR001036">
    <property type="entry name" value="Acrflvin-R"/>
</dbReference>
<gene>
    <name evidence="1" type="ORF">RYX45_21875</name>
</gene>
<proteinExistence type="predicted"/>
<dbReference type="RefSeq" id="WP_323467961.1">
    <property type="nucleotide sequence ID" value="NZ_JAWJAY010000517.1"/>
</dbReference>
<dbReference type="Gene3D" id="3.30.70.1320">
    <property type="entry name" value="Multidrug efflux transporter AcrB pore domain like"/>
    <property type="match status" value="1"/>
</dbReference>
<reference evidence="1" key="1">
    <citation type="submission" date="2023-10" db="EMBL/GenBank/DDBJ databases">
        <title>Screening of Alkalihalophilus pseudofirmusBZ-TG-HK211 and Its Alleviation of Salt Stress on Rapeseed Growth.</title>
        <authorList>
            <person name="Zhao B."/>
            <person name="Guo T."/>
        </authorList>
    </citation>
    <scope>NUCLEOTIDE SEQUENCE</scope>
    <source>
        <strain evidence="1">BZ-TG-HK211</strain>
    </source>
</reference>
<dbReference type="PANTHER" id="PTHR32063">
    <property type="match status" value="1"/>
</dbReference>
<dbReference type="InterPro" id="IPR027463">
    <property type="entry name" value="AcrB_DN_DC_subdom"/>
</dbReference>
<sequence length="92" mass="10141">IRPQMRNTPGVTEVNTIGGFERQYHVTPRPERLTAYGVTMNEVVSALERNNANVGAGYVERYGEQWLIRVPGQASTAQDLSNIVITTRGAVP</sequence>
<feature type="non-terminal residue" evidence="1">
    <location>
        <position position="1"/>
    </location>
</feature>
<evidence type="ECO:0000313" key="2">
    <source>
        <dbReference type="Proteomes" id="UP001285636"/>
    </source>
</evidence>
<evidence type="ECO:0000313" key="1">
    <source>
        <dbReference type="EMBL" id="MDV2887820.1"/>
    </source>
</evidence>
<dbReference type="SUPFAM" id="SSF82714">
    <property type="entry name" value="Multidrug efflux transporter AcrB TolC docking domain, DN and DC subdomains"/>
    <property type="match status" value="1"/>
</dbReference>
<organism evidence="1 2">
    <name type="scientific">Alkalihalophilus pseudofirmus</name>
    <name type="common">Bacillus pseudofirmus</name>
    <dbReference type="NCBI Taxonomy" id="79885"/>
    <lineage>
        <taxon>Bacteria</taxon>
        <taxon>Bacillati</taxon>
        <taxon>Bacillota</taxon>
        <taxon>Bacilli</taxon>
        <taxon>Bacillales</taxon>
        <taxon>Bacillaceae</taxon>
        <taxon>Alkalihalophilus</taxon>
    </lineage>
</organism>
<comment type="caution">
    <text evidence="1">The sequence shown here is derived from an EMBL/GenBank/DDBJ whole genome shotgun (WGS) entry which is preliminary data.</text>
</comment>
<protein>
    <submittedName>
        <fullName evidence="1">Efflux RND transporter permease subunit</fullName>
    </submittedName>
</protein>
<dbReference type="GO" id="GO:0042910">
    <property type="term" value="F:xenobiotic transmembrane transporter activity"/>
    <property type="evidence" value="ECO:0007669"/>
    <property type="project" value="TreeGrafter"/>
</dbReference>
<dbReference type="Gene3D" id="3.30.2090.10">
    <property type="entry name" value="Multidrug efflux transporter AcrB TolC docking domain, DN and DC subdomains"/>
    <property type="match status" value="1"/>
</dbReference>
<dbReference type="EMBL" id="JAWJAY010000517">
    <property type="protein sequence ID" value="MDV2887820.1"/>
    <property type="molecule type" value="Genomic_DNA"/>
</dbReference>
<name>A0AAJ2U5A4_ALKPS</name>
<dbReference type="AlphaFoldDB" id="A0AAJ2U5A4"/>
<dbReference type="Pfam" id="PF00873">
    <property type="entry name" value="ACR_tran"/>
    <property type="match status" value="1"/>
</dbReference>
<dbReference type="PANTHER" id="PTHR32063:SF24">
    <property type="entry name" value="CATION EFFLUX SYSTEM (ACRB_ACRD_ACRF FAMILY)"/>
    <property type="match status" value="1"/>
</dbReference>